<protein>
    <submittedName>
        <fullName evidence="1">Uncharacterized protein</fullName>
    </submittedName>
</protein>
<evidence type="ECO:0000313" key="1">
    <source>
        <dbReference type="EMBL" id="GAA0403137.1"/>
    </source>
</evidence>
<evidence type="ECO:0000313" key="2">
    <source>
        <dbReference type="Proteomes" id="UP001500340"/>
    </source>
</evidence>
<proteinExistence type="predicted"/>
<gene>
    <name evidence="1" type="ORF">GCM10008933_36990</name>
</gene>
<organism evidence="1 2">
    <name type="scientific">Paenibacillus motobuensis</name>
    <dbReference type="NCBI Taxonomy" id="295324"/>
    <lineage>
        <taxon>Bacteria</taxon>
        <taxon>Bacillati</taxon>
        <taxon>Bacillota</taxon>
        <taxon>Bacilli</taxon>
        <taxon>Bacillales</taxon>
        <taxon>Paenibacillaceae</taxon>
        <taxon>Paenibacillus</taxon>
    </lineage>
</organism>
<dbReference type="Proteomes" id="UP001500340">
    <property type="component" value="Unassembled WGS sequence"/>
</dbReference>
<name>A0ABN0YP55_9BACL</name>
<dbReference type="EMBL" id="BAAACX010000016">
    <property type="protein sequence ID" value="GAA0403137.1"/>
    <property type="molecule type" value="Genomic_DNA"/>
</dbReference>
<keyword evidence="2" id="KW-1185">Reference proteome</keyword>
<reference evidence="1 2" key="1">
    <citation type="journal article" date="2019" name="Int. J. Syst. Evol. Microbiol.">
        <title>The Global Catalogue of Microorganisms (GCM) 10K type strain sequencing project: providing services to taxonomists for standard genome sequencing and annotation.</title>
        <authorList>
            <consortium name="The Broad Institute Genomics Platform"/>
            <consortium name="The Broad Institute Genome Sequencing Center for Infectious Disease"/>
            <person name="Wu L."/>
            <person name="Ma J."/>
        </authorList>
    </citation>
    <scope>NUCLEOTIDE SEQUENCE [LARGE SCALE GENOMIC DNA]</scope>
    <source>
        <strain evidence="1 2">JCM 12774</strain>
    </source>
</reference>
<comment type="caution">
    <text evidence="1">The sequence shown here is derived from an EMBL/GenBank/DDBJ whole genome shotgun (WGS) entry which is preliminary data.</text>
</comment>
<sequence>MDKRKVINAYRRGFLTAQECAQVLGIERQQLDDLLTDGAEDLYRHSSTTAGHRQSATK</sequence>
<dbReference type="RefSeq" id="WP_343863571.1">
    <property type="nucleotide sequence ID" value="NZ_BAAACX010000016.1"/>
</dbReference>
<accession>A0ABN0YP55</accession>